<organism evidence="1 2">
    <name type="scientific">Paenibacillus etheri</name>
    <dbReference type="NCBI Taxonomy" id="1306852"/>
    <lineage>
        <taxon>Bacteria</taxon>
        <taxon>Bacillati</taxon>
        <taxon>Bacillota</taxon>
        <taxon>Bacilli</taxon>
        <taxon>Bacillales</taxon>
        <taxon>Paenibacillaceae</taxon>
        <taxon>Paenibacillus</taxon>
    </lineage>
</organism>
<dbReference type="EMBL" id="LCZJ02000031">
    <property type="protein sequence ID" value="KTD85033.1"/>
    <property type="molecule type" value="Genomic_DNA"/>
</dbReference>
<dbReference type="RefSeq" id="WP_060625182.1">
    <property type="nucleotide sequence ID" value="NZ_LCZJ02000031.1"/>
</dbReference>
<sequence length="558" mass="57392">MQTTGNLGLKKPEGTDIVDIADLNRNMDILDNAVTGKVDKVTGKQLSTNDYTAAEKTKLAGVATGATNYTHPATHPPAIIAQDASNRFVTDAEKTAWNAKAGTAVATTSTNGLMSAVDKTLLNNNTGFGTTAGTATAYTLTLSPAPTALIAGLKFSFKTHIASGANPTLNPNTLGAKAIKKPNGNAATLALNGVYTVVYDGTAFILQGEGGDYGTATAADVLAGKTIGTEGGLATGTIPLKNTANGVTGGSAGILDYHDAASASIGPAAHNDSTSALFMQILPTGVNRLAVDRGVFFRVKESNLVPANYLKGKPMFGVDGAIVQQPSAVAALSSGWDGNQLYIRIPQGAYLQNTVIGSPEITVSPALARADSNIQPGNIRSGVWIYGVLGTLQPSTTSAVNLIMKGGEGDGTFPILTIPAGATYASMCGSLQFYTGSQSNNANKVSVFLQNAAGVRVSLYSAQGGSNLTEHQGFYFDRIQRKIVTRVSNGGTGNPYGTGSHGGWRNSYAMDGQLEMPDGGVLPAGFDANGVLTMYAIISGAYGGGYASAYANGYMIYY</sequence>
<evidence type="ECO:0000313" key="2">
    <source>
        <dbReference type="Proteomes" id="UP000054709"/>
    </source>
</evidence>
<reference evidence="1 2" key="1">
    <citation type="journal article" date="2015" name="Int. Biodeterior. Biodegradation">
        <title>Physiological and genetic screening methods for the isolation of methyl tert-butyl ether-degrading bacteria for bioremediation purposes.</title>
        <authorList>
            <person name="Guisado I.M."/>
            <person name="Purswani J."/>
            <person name="Gonzalez Lopez J."/>
            <person name="Pozo C."/>
        </authorList>
    </citation>
    <scope>NUCLEOTIDE SEQUENCE [LARGE SCALE GENOMIC DNA]</scope>
    <source>
        <strain evidence="1 2">SH7</strain>
    </source>
</reference>
<name>A0A0W1AUK1_9BACL</name>
<dbReference type="OrthoDB" id="2625211at2"/>
<dbReference type="Proteomes" id="UP000054709">
    <property type="component" value="Unassembled WGS sequence"/>
</dbReference>
<protein>
    <submittedName>
        <fullName evidence="1">Uncharacterized protein</fullName>
    </submittedName>
</protein>
<proteinExistence type="predicted"/>
<accession>A0A0W1AUK1</accession>
<comment type="caution">
    <text evidence="1">The sequence shown here is derived from an EMBL/GenBank/DDBJ whole genome shotgun (WGS) entry which is preliminary data.</text>
</comment>
<evidence type="ECO:0000313" key="1">
    <source>
        <dbReference type="EMBL" id="KTD85033.1"/>
    </source>
</evidence>
<dbReference type="AlphaFoldDB" id="A0A0W1AUK1"/>
<keyword evidence="2" id="KW-1185">Reference proteome</keyword>
<gene>
    <name evidence="1" type="ORF">UQ64_22585</name>
</gene>